<organism evidence="6 7">
    <name type="scientific">Rhynocoris fuscipes</name>
    <dbReference type="NCBI Taxonomy" id="488301"/>
    <lineage>
        <taxon>Eukaryota</taxon>
        <taxon>Metazoa</taxon>
        <taxon>Ecdysozoa</taxon>
        <taxon>Arthropoda</taxon>
        <taxon>Hexapoda</taxon>
        <taxon>Insecta</taxon>
        <taxon>Pterygota</taxon>
        <taxon>Neoptera</taxon>
        <taxon>Paraneoptera</taxon>
        <taxon>Hemiptera</taxon>
        <taxon>Heteroptera</taxon>
        <taxon>Panheteroptera</taxon>
        <taxon>Cimicomorpha</taxon>
        <taxon>Reduviidae</taxon>
        <taxon>Harpactorinae</taxon>
        <taxon>Harpactorini</taxon>
        <taxon>Rhynocoris</taxon>
    </lineage>
</organism>
<keyword evidence="5" id="KW-1133">Transmembrane helix</keyword>
<dbReference type="PANTHER" id="PTHR43899:SF13">
    <property type="entry name" value="RH59310P"/>
    <property type="match status" value="1"/>
</dbReference>
<feature type="transmembrane region" description="Helical" evidence="5">
    <location>
        <begin position="7"/>
        <end position="32"/>
    </location>
</feature>
<dbReference type="GO" id="GO:0016491">
    <property type="term" value="F:oxidoreductase activity"/>
    <property type="evidence" value="ECO:0007669"/>
    <property type="project" value="UniProtKB-KW"/>
</dbReference>
<dbReference type="PIRSF" id="PIRSF000126">
    <property type="entry name" value="11-beta-HSD1"/>
    <property type="match status" value="1"/>
</dbReference>
<reference evidence="6 7" key="1">
    <citation type="submission" date="2022-12" db="EMBL/GenBank/DDBJ databases">
        <title>Chromosome-level genome assembly of true bugs.</title>
        <authorList>
            <person name="Ma L."/>
            <person name="Li H."/>
        </authorList>
    </citation>
    <scope>NUCLEOTIDE SEQUENCE [LARGE SCALE GENOMIC DNA]</scope>
    <source>
        <strain evidence="6">Lab_2022b</strain>
    </source>
</reference>
<evidence type="ECO:0000313" key="6">
    <source>
        <dbReference type="EMBL" id="KAK9496504.1"/>
    </source>
</evidence>
<dbReference type="PRINTS" id="PR00080">
    <property type="entry name" value="SDRFAMILY"/>
</dbReference>
<keyword evidence="5" id="KW-0812">Transmembrane</keyword>
<dbReference type="GO" id="GO:0005783">
    <property type="term" value="C:endoplasmic reticulum"/>
    <property type="evidence" value="ECO:0007669"/>
    <property type="project" value="TreeGrafter"/>
</dbReference>
<dbReference type="Proteomes" id="UP001461498">
    <property type="component" value="Unassembled WGS sequence"/>
</dbReference>
<keyword evidence="7" id="KW-1185">Reference proteome</keyword>
<dbReference type="Pfam" id="PF00106">
    <property type="entry name" value="adh_short"/>
    <property type="match status" value="1"/>
</dbReference>
<name>A0AAW1CEK9_9HEMI</name>
<dbReference type="SUPFAM" id="SSF51735">
    <property type="entry name" value="NAD(P)-binding Rossmann-fold domains"/>
    <property type="match status" value="1"/>
</dbReference>
<dbReference type="EMBL" id="JAPXFL010000075">
    <property type="protein sequence ID" value="KAK9496504.1"/>
    <property type="molecule type" value="Genomic_DNA"/>
</dbReference>
<evidence type="ECO:0000256" key="1">
    <source>
        <dbReference type="ARBA" id="ARBA00006484"/>
    </source>
</evidence>
<dbReference type="AlphaFoldDB" id="A0AAW1CEK9"/>
<dbReference type="InterPro" id="IPR051019">
    <property type="entry name" value="VLCFA-Steroid_DH"/>
</dbReference>
<protein>
    <submittedName>
        <fullName evidence="6">Uncharacterized protein</fullName>
    </submittedName>
</protein>
<dbReference type="FunFam" id="3.40.50.720:FF:000137">
    <property type="entry name" value="Hydroxysteroid (17-beta) dehydrogenase 3"/>
    <property type="match status" value="1"/>
</dbReference>
<evidence type="ECO:0000313" key="7">
    <source>
        <dbReference type="Proteomes" id="UP001461498"/>
    </source>
</evidence>
<evidence type="ECO:0000256" key="2">
    <source>
        <dbReference type="ARBA" id="ARBA00022857"/>
    </source>
</evidence>
<accession>A0AAW1CEK9</accession>
<keyword evidence="3" id="KW-0560">Oxidoreductase</keyword>
<gene>
    <name evidence="6" type="ORF">O3M35_013201</name>
</gene>
<dbReference type="PANTHER" id="PTHR43899">
    <property type="entry name" value="RH59310P"/>
    <property type="match status" value="1"/>
</dbReference>
<proteinExistence type="inferred from homology"/>
<sequence>MFTILEYLGIIAVIIIIYKLVKSIISLLYLFLAPCFKLNVDLTKMGKWAVVTGATDGLGKAFAYKLASLGINVVLISRSKSKLEAVAAEIEEKYKVSTKVIEADFTEKDKIVSSIENEISDLEIGVLINNVGLSYPHPEYFLETEKAEQLYSDIIQVNVASMLTMCQIVMPAMVERKKGVVINISSATADIPSPLLSVYGASKIFVSKFTRDLGSEYKKKGVIVQCLIPGYVATKMSKIKRPTWMTPSPSKYVSSAIKTIGIESHTTGYLPHTLHVAAIKLMENLSPRFAEWVIVRTMLNVRKRALKRQPQTLAS</sequence>
<keyword evidence="5" id="KW-0472">Membrane</keyword>
<dbReference type="Gene3D" id="3.40.50.720">
    <property type="entry name" value="NAD(P)-binding Rossmann-like Domain"/>
    <property type="match status" value="1"/>
</dbReference>
<comment type="similarity">
    <text evidence="1 4">Belongs to the short-chain dehydrogenases/reductases (SDR) family.</text>
</comment>
<dbReference type="InterPro" id="IPR036291">
    <property type="entry name" value="NAD(P)-bd_dom_sf"/>
</dbReference>
<dbReference type="CDD" id="cd05356">
    <property type="entry name" value="17beta-HSD1_like_SDR_c"/>
    <property type="match status" value="1"/>
</dbReference>
<evidence type="ECO:0000256" key="4">
    <source>
        <dbReference type="RuleBase" id="RU000363"/>
    </source>
</evidence>
<dbReference type="InterPro" id="IPR002347">
    <property type="entry name" value="SDR_fam"/>
</dbReference>
<evidence type="ECO:0000256" key="5">
    <source>
        <dbReference type="SAM" id="Phobius"/>
    </source>
</evidence>
<evidence type="ECO:0000256" key="3">
    <source>
        <dbReference type="ARBA" id="ARBA00023002"/>
    </source>
</evidence>
<dbReference type="PRINTS" id="PR00081">
    <property type="entry name" value="GDHRDH"/>
</dbReference>
<keyword evidence="2" id="KW-0521">NADP</keyword>
<comment type="caution">
    <text evidence="6">The sequence shown here is derived from an EMBL/GenBank/DDBJ whole genome shotgun (WGS) entry which is preliminary data.</text>
</comment>